<dbReference type="Gene3D" id="1.10.10.10">
    <property type="entry name" value="Winged helix-like DNA-binding domain superfamily/Winged helix DNA-binding domain"/>
    <property type="match status" value="1"/>
</dbReference>
<evidence type="ECO:0000256" key="2">
    <source>
        <dbReference type="ARBA" id="ARBA00022553"/>
    </source>
</evidence>
<evidence type="ECO:0000313" key="12">
    <source>
        <dbReference type="Proteomes" id="UP001178288"/>
    </source>
</evidence>
<feature type="domain" description="OmpR/PhoB-type" evidence="10">
    <location>
        <begin position="127"/>
        <end position="225"/>
    </location>
</feature>
<evidence type="ECO:0000259" key="10">
    <source>
        <dbReference type="PROSITE" id="PS51755"/>
    </source>
</evidence>
<dbReference type="PANTHER" id="PTHR48111:SF43">
    <property type="entry name" value="STAGE 0 SPORULATION PROTEIN A HOMOLOG"/>
    <property type="match status" value="1"/>
</dbReference>
<accession>A0AA95MS64</accession>
<name>A0AA95MS64_9BACI</name>
<dbReference type="SMART" id="SM00448">
    <property type="entry name" value="REC"/>
    <property type="match status" value="1"/>
</dbReference>
<keyword evidence="4" id="KW-0805">Transcription regulation</keyword>
<evidence type="ECO:0000256" key="4">
    <source>
        <dbReference type="ARBA" id="ARBA00023015"/>
    </source>
</evidence>
<dbReference type="GO" id="GO:0005829">
    <property type="term" value="C:cytosol"/>
    <property type="evidence" value="ECO:0007669"/>
    <property type="project" value="TreeGrafter"/>
</dbReference>
<dbReference type="AlphaFoldDB" id="A0AA95MS64"/>
<keyword evidence="12" id="KW-1185">Reference proteome</keyword>
<reference evidence="11" key="1">
    <citation type="submission" date="2023-05" db="EMBL/GenBank/DDBJ databases">
        <title>Comparative genomics of Bacillaceae isolates and their secondary metabolite potential.</title>
        <authorList>
            <person name="Song L."/>
            <person name="Nielsen L.J."/>
            <person name="Mohite O."/>
            <person name="Xu X."/>
            <person name="Weber T."/>
            <person name="Kovacs A.T."/>
        </authorList>
    </citation>
    <scope>NUCLEOTIDE SEQUENCE</scope>
    <source>
        <strain evidence="11">XLM17</strain>
    </source>
</reference>
<dbReference type="Proteomes" id="UP001178288">
    <property type="component" value="Chromosome"/>
</dbReference>
<dbReference type="Gene3D" id="3.40.50.2300">
    <property type="match status" value="1"/>
</dbReference>
<organism evidence="11 12">
    <name type="scientific">Neobacillus novalis</name>
    <dbReference type="NCBI Taxonomy" id="220687"/>
    <lineage>
        <taxon>Bacteria</taxon>
        <taxon>Bacillati</taxon>
        <taxon>Bacillota</taxon>
        <taxon>Bacilli</taxon>
        <taxon>Bacillales</taxon>
        <taxon>Bacillaceae</taxon>
        <taxon>Neobacillus</taxon>
    </lineage>
</organism>
<evidence type="ECO:0000256" key="5">
    <source>
        <dbReference type="ARBA" id="ARBA00023125"/>
    </source>
</evidence>
<proteinExistence type="predicted"/>
<dbReference type="Pfam" id="PF00072">
    <property type="entry name" value="Response_reg"/>
    <property type="match status" value="1"/>
</dbReference>
<dbReference type="GO" id="GO:0000156">
    <property type="term" value="F:phosphorelay response regulator activity"/>
    <property type="evidence" value="ECO:0007669"/>
    <property type="project" value="TreeGrafter"/>
</dbReference>
<keyword evidence="6" id="KW-0804">Transcription</keyword>
<dbReference type="InterPro" id="IPR036388">
    <property type="entry name" value="WH-like_DNA-bd_sf"/>
</dbReference>
<dbReference type="GO" id="GO:0032993">
    <property type="term" value="C:protein-DNA complex"/>
    <property type="evidence" value="ECO:0007669"/>
    <property type="project" value="TreeGrafter"/>
</dbReference>
<keyword evidence="3" id="KW-0902">Two-component regulatory system</keyword>
<evidence type="ECO:0000256" key="6">
    <source>
        <dbReference type="ARBA" id="ARBA00023163"/>
    </source>
</evidence>
<dbReference type="GO" id="GO:0006355">
    <property type="term" value="P:regulation of DNA-templated transcription"/>
    <property type="evidence" value="ECO:0007669"/>
    <property type="project" value="InterPro"/>
</dbReference>
<dbReference type="RefSeq" id="WP_066092325.1">
    <property type="nucleotide sequence ID" value="NZ_CP126114.1"/>
</dbReference>
<evidence type="ECO:0000256" key="1">
    <source>
        <dbReference type="ARBA" id="ARBA00004496"/>
    </source>
</evidence>
<keyword evidence="5 8" id="KW-0238">DNA-binding</keyword>
<dbReference type="InterPro" id="IPR001789">
    <property type="entry name" value="Sig_transdc_resp-reg_receiver"/>
</dbReference>
<dbReference type="GO" id="GO:0000976">
    <property type="term" value="F:transcription cis-regulatory region binding"/>
    <property type="evidence" value="ECO:0007669"/>
    <property type="project" value="TreeGrafter"/>
</dbReference>
<evidence type="ECO:0000259" key="9">
    <source>
        <dbReference type="PROSITE" id="PS50110"/>
    </source>
</evidence>
<evidence type="ECO:0000256" key="7">
    <source>
        <dbReference type="PROSITE-ProRule" id="PRU00169"/>
    </source>
</evidence>
<evidence type="ECO:0000256" key="3">
    <source>
        <dbReference type="ARBA" id="ARBA00023012"/>
    </source>
</evidence>
<dbReference type="PROSITE" id="PS50110">
    <property type="entry name" value="RESPONSE_REGULATORY"/>
    <property type="match status" value="1"/>
</dbReference>
<evidence type="ECO:0000256" key="8">
    <source>
        <dbReference type="PROSITE-ProRule" id="PRU01091"/>
    </source>
</evidence>
<dbReference type="SUPFAM" id="SSF46894">
    <property type="entry name" value="C-terminal effector domain of the bipartite response regulators"/>
    <property type="match status" value="1"/>
</dbReference>
<dbReference type="EMBL" id="CP126114">
    <property type="protein sequence ID" value="WHY85608.1"/>
    <property type="molecule type" value="Genomic_DNA"/>
</dbReference>
<keyword evidence="2 7" id="KW-0597">Phosphoprotein</keyword>
<sequence length="235" mass="27459">MYKIMLIEDDCELCSLVKECLEKYKYLVYEQTDFNSVLEQFEQVQPDLVLLDINLPYFDGFYLCRAMRKKSKVPIIITSARSGELDQVMAIELGADDYLTKPFTFEILLAKVKAALRRAYGEYSSTTSHLTVHQLTLYEDSFKMSFNEKIVELSKNEYKLVKYFIENKERIITREELIEQLWDDIAFVDDNTLTVNISRIKSKFSQLGIEGLIQTKRSVGYLFNHQLLARFSGDE</sequence>
<dbReference type="InterPro" id="IPR016032">
    <property type="entry name" value="Sig_transdc_resp-reg_C-effctor"/>
</dbReference>
<dbReference type="CDD" id="cd00383">
    <property type="entry name" value="trans_reg_C"/>
    <property type="match status" value="1"/>
</dbReference>
<feature type="modified residue" description="4-aspartylphosphate" evidence="7">
    <location>
        <position position="52"/>
    </location>
</feature>
<dbReference type="SUPFAM" id="SSF52172">
    <property type="entry name" value="CheY-like"/>
    <property type="match status" value="1"/>
</dbReference>
<dbReference type="Gene3D" id="6.10.250.690">
    <property type="match status" value="1"/>
</dbReference>
<comment type="subcellular location">
    <subcellularLocation>
        <location evidence="1">Cytoplasm</location>
    </subcellularLocation>
</comment>
<dbReference type="SMART" id="SM00862">
    <property type="entry name" value="Trans_reg_C"/>
    <property type="match status" value="1"/>
</dbReference>
<dbReference type="InterPro" id="IPR001867">
    <property type="entry name" value="OmpR/PhoB-type_DNA-bd"/>
</dbReference>
<dbReference type="PROSITE" id="PS51755">
    <property type="entry name" value="OMPR_PHOB"/>
    <property type="match status" value="1"/>
</dbReference>
<gene>
    <name evidence="11" type="ORF">QNH39_23850</name>
</gene>
<dbReference type="InterPro" id="IPR011006">
    <property type="entry name" value="CheY-like_superfamily"/>
</dbReference>
<evidence type="ECO:0000313" key="11">
    <source>
        <dbReference type="EMBL" id="WHY85608.1"/>
    </source>
</evidence>
<feature type="DNA-binding region" description="OmpR/PhoB-type" evidence="8">
    <location>
        <begin position="127"/>
        <end position="225"/>
    </location>
</feature>
<feature type="domain" description="Response regulatory" evidence="9">
    <location>
        <begin position="3"/>
        <end position="116"/>
    </location>
</feature>
<dbReference type="KEGG" id="nnv:QNH39_23850"/>
<dbReference type="InterPro" id="IPR039420">
    <property type="entry name" value="WalR-like"/>
</dbReference>
<dbReference type="PANTHER" id="PTHR48111">
    <property type="entry name" value="REGULATOR OF RPOS"/>
    <property type="match status" value="1"/>
</dbReference>
<protein>
    <submittedName>
        <fullName evidence="11">Response regulator transcription factor</fullName>
    </submittedName>
</protein>
<dbReference type="Pfam" id="PF00486">
    <property type="entry name" value="Trans_reg_C"/>
    <property type="match status" value="1"/>
</dbReference>